<feature type="transmembrane region" description="Helical" evidence="1">
    <location>
        <begin position="7"/>
        <end position="30"/>
    </location>
</feature>
<evidence type="ECO:0000256" key="1">
    <source>
        <dbReference type="SAM" id="Phobius"/>
    </source>
</evidence>
<reference evidence="3" key="1">
    <citation type="journal article" date="2019" name="Int. J. Syst. Evol. Microbiol.">
        <title>The Global Catalogue of Microorganisms (GCM) 10K type strain sequencing project: providing services to taxonomists for standard genome sequencing and annotation.</title>
        <authorList>
            <consortium name="The Broad Institute Genomics Platform"/>
            <consortium name="The Broad Institute Genome Sequencing Center for Infectious Disease"/>
            <person name="Wu L."/>
            <person name="Ma J."/>
        </authorList>
    </citation>
    <scope>NUCLEOTIDE SEQUENCE [LARGE SCALE GENOMIC DNA]</scope>
    <source>
        <strain evidence="3">KCTC 42964</strain>
    </source>
</reference>
<evidence type="ECO:0000313" key="2">
    <source>
        <dbReference type="EMBL" id="MFC3227315.1"/>
    </source>
</evidence>
<name>A0ABV7KYB8_9PROT</name>
<dbReference type="EMBL" id="JBHRTR010000022">
    <property type="protein sequence ID" value="MFC3227315.1"/>
    <property type="molecule type" value="Genomic_DNA"/>
</dbReference>
<gene>
    <name evidence="2" type="ORF">ACFOGJ_08750</name>
</gene>
<feature type="transmembrane region" description="Helical" evidence="1">
    <location>
        <begin position="50"/>
        <end position="71"/>
    </location>
</feature>
<evidence type="ECO:0000313" key="3">
    <source>
        <dbReference type="Proteomes" id="UP001595528"/>
    </source>
</evidence>
<proteinExistence type="predicted"/>
<organism evidence="2 3">
    <name type="scientific">Marinibaculum pumilum</name>
    <dbReference type="NCBI Taxonomy" id="1766165"/>
    <lineage>
        <taxon>Bacteria</taxon>
        <taxon>Pseudomonadati</taxon>
        <taxon>Pseudomonadota</taxon>
        <taxon>Alphaproteobacteria</taxon>
        <taxon>Rhodospirillales</taxon>
        <taxon>Rhodospirillaceae</taxon>
        <taxon>Marinibaculum</taxon>
    </lineage>
</organism>
<comment type="caution">
    <text evidence="2">The sequence shown here is derived from an EMBL/GenBank/DDBJ whole genome shotgun (WGS) entry which is preliminary data.</text>
</comment>
<keyword evidence="1" id="KW-0472">Membrane</keyword>
<dbReference type="RefSeq" id="WP_379899481.1">
    <property type="nucleotide sequence ID" value="NZ_JBHRTR010000022.1"/>
</dbReference>
<dbReference type="Proteomes" id="UP001595528">
    <property type="component" value="Unassembled WGS sequence"/>
</dbReference>
<dbReference type="PROSITE" id="PS51257">
    <property type="entry name" value="PROKAR_LIPOPROTEIN"/>
    <property type="match status" value="1"/>
</dbReference>
<sequence>MMRRTIYWICIIGAVLWTLLSLASCMMMTGTVGETAGDQDVKTAVAGLGMGMHFIIWAVVVVPLGIFGILFRPSDKVIIQVSDRQK</sequence>
<protein>
    <submittedName>
        <fullName evidence="2">Uncharacterized protein</fullName>
    </submittedName>
</protein>
<keyword evidence="1" id="KW-0812">Transmembrane</keyword>
<keyword evidence="3" id="KW-1185">Reference proteome</keyword>
<accession>A0ABV7KYB8</accession>
<keyword evidence="1" id="KW-1133">Transmembrane helix</keyword>